<dbReference type="GO" id="GO:0008483">
    <property type="term" value="F:transaminase activity"/>
    <property type="evidence" value="ECO:0007669"/>
    <property type="project" value="UniProtKB-KW"/>
</dbReference>
<name>A0A0D8IAK4_9CLOT</name>
<dbReference type="SUPFAM" id="SSF46785">
    <property type="entry name" value="Winged helix' DNA-binding domain"/>
    <property type="match status" value="1"/>
</dbReference>
<keyword evidence="7" id="KW-0238">DNA-binding</keyword>
<dbReference type="PATRIC" id="fig|84022.5.peg.3784"/>
<organism evidence="10 11">
    <name type="scientific">Clostridium aceticum</name>
    <dbReference type="NCBI Taxonomy" id="84022"/>
    <lineage>
        <taxon>Bacteria</taxon>
        <taxon>Bacillati</taxon>
        <taxon>Bacillota</taxon>
        <taxon>Clostridia</taxon>
        <taxon>Eubacteriales</taxon>
        <taxon>Clostridiaceae</taxon>
        <taxon>Clostridium</taxon>
    </lineage>
</organism>
<dbReference type="GO" id="GO:0030170">
    <property type="term" value="F:pyridoxal phosphate binding"/>
    <property type="evidence" value="ECO:0007669"/>
    <property type="project" value="InterPro"/>
</dbReference>
<dbReference type="Proteomes" id="UP000035704">
    <property type="component" value="Chromosome"/>
</dbReference>
<evidence type="ECO:0000313" key="11">
    <source>
        <dbReference type="Proteomes" id="UP000035704"/>
    </source>
</evidence>
<evidence type="ECO:0000259" key="9">
    <source>
        <dbReference type="PROSITE" id="PS50949"/>
    </source>
</evidence>
<dbReference type="Pfam" id="PF00155">
    <property type="entry name" value="Aminotran_1_2"/>
    <property type="match status" value="1"/>
</dbReference>
<dbReference type="SUPFAM" id="SSF53383">
    <property type="entry name" value="PLP-dependent transferases"/>
    <property type="match status" value="1"/>
</dbReference>
<dbReference type="InterPro" id="IPR015422">
    <property type="entry name" value="PyrdxlP-dep_Trfase_small"/>
</dbReference>
<keyword evidence="6" id="KW-0805">Transcription regulation</keyword>
<reference evidence="10 11" key="1">
    <citation type="submission" date="2014-10" db="EMBL/GenBank/DDBJ databases">
        <title>Genome sequence of Clostridium aceticum DSM 1496.</title>
        <authorList>
            <person name="Poehlein A."/>
            <person name="Schiel-Bengelsdorf B."/>
            <person name="Gottschalk G."/>
            <person name="Duerre P."/>
            <person name="Daniel R."/>
        </authorList>
    </citation>
    <scope>NUCLEOTIDE SEQUENCE [LARGE SCALE GENOMIC DNA]</scope>
    <source>
        <strain evidence="10 11">DSM 1496</strain>
    </source>
</reference>
<dbReference type="AlphaFoldDB" id="A0A0D8IAK4"/>
<dbReference type="PANTHER" id="PTHR46577">
    <property type="entry name" value="HTH-TYPE TRANSCRIPTIONAL REGULATORY PROTEIN GABR"/>
    <property type="match status" value="1"/>
</dbReference>
<keyword evidence="5" id="KW-0663">Pyridoxal phosphate</keyword>
<keyword evidence="11" id="KW-1185">Reference proteome</keyword>
<dbReference type="InterPro" id="IPR036390">
    <property type="entry name" value="WH_DNA-bd_sf"/>
</dbReference>
<dbReference type="Gene3D" id="1.10.10.10">
    <property type="entry name" value="Winged helix-like DNA-binding domain superfamily/Winged helix DNA-binding domain"/>
    <property type="match status" value="1"/>
</dbReference>
<protein>
    <submittedName>
        <fullName evidence="10">Transcriptional regulator GntR family</fullName>
    </submittedName>
</protein>
<comment type="cofactor">
    <cofactor evidence="1">
        <name>pyridoxal 5'-phosphate</name>
        <dbReference type="ChEBI" id="CHEBI:597326"/>
    </cofactor>
</comment>
<dbReference type="GO" id="GO:0003700">
    <property type="term" value="F:DNA-binding transcription factor activity"/>
    <property type="evidence" value="ECO:0007669"/>
    <property type="project" value="InterPro"/>
</dbReference>
<dbReference type="FunFam" id="3.40.640.10:FF:000023">
    <property type="entry name" value="Transcriptional regulator, GntR family"/>
    <property type="match status" value="1"/>
</dbReference>
<evidence type="ECO:0000256" key="8">
    <source>
        <dbReference type="ARBA" id="ARBA00023163"/>
    </source>
</evidence>
<dbReference type="EMBL" id="CP009687">
    <property type="protein sequence ID" value="AKL96525.1"/>
    <property type="molecule type" value="Genomic_DNA"/>
</dbReference>
<evidence type="ECO:0000256" key="4">
    <source>
        <dbReference type="ARBA" id="ARBA00022679"/>
    </source>
</evidence>
<dbReference type="PANTHER" id="PTHR46577:SF2">
    <property type="entry name" value="TRANSCRIPTIONAL REGULATORY PROTEIN"/>
    <property type="match status" value="1"/>
</dbReference>
<feature type="domain" description="HTH gntR-type" evidence="9">
    <location>
        <begin position="21"/>
        <end position="89"/>
    </location>
</feature>
<evidence type="ECO:0000256" key="1">
    <source>
        <dbReference type="ARBA" id="ARBA00001933"/>
    </source>
</evidence>
<dbReference type="InterPro" id="IPR036388">
    <property type="entry name" value="WH-like_DNA-bd_sf"/>
</dbReference>
<dbReference type="Pfam" id="PF00392">
    <property type="entry name" value="GntR"/>
    <property type="match status" value="1"/>
</dbReference>
<dbReference type="Gene3D" id="3.90.1150.10">
    <property type="entry name" value="Aspartate Aminotransferase, domain 1"/>
    <property type="match status" value="1"/>
</dbReference>
<dbReference type="GO" id="GO:0003677">
    <property type="term" value="F:DNA binding"/>
    <property type="evidence" value="ECO:0007669"/>
    <property type="project" value="UniProtKB-KW"/>
</dbReference>
<evidence type="ECO:0000256" key="3">
    <source>
        <dbReference type="ARBA" id="ARBA00022576"/>
    </source>
</evidence>
<proteinExistence type="inferred from homology"/>
<keyword evidence="8" id="KW-0804">Transcription</keyword>
<dbReference type="OrthoDB" id="9802328at2"/>
<dbReference type="KEGG" id="cace:CACET_c30810"/>
<keyword evidence="4" id="KW-0808">Transferase</keyword>
<dbReference type="STRING" id="84022.CACET_c30810"/>
<dbReference type="CDD" id="cd07377">
    <property type="entry name" value="WHTH_GntR"/>
    <property type="match status" value="1"/>
</dbReference>
<accession>A0A0D8IAK4</accession>
<dbReference type="InterPro" id="IPR015421">
    <property type="entry name" value="PyrdxlP-dep_Trfase_major"/>
</dbReference>
<dbReference type="Gene3D" id="3.40.640.10">
    <property type="entry name" value="Type I PLP-dependent aspartate aminotransferase-like (Major domain)"/>
    <property type="match status" value="1"/>
</dbReference>
<evidence type="ECO:0000256" key="2">
    <source>
        <dbReference type="ARBA" id="ARBA00005384"/>
    </source>
</evidence>
<gene>
    <name evidence="10" type="ORF">CACET_c30810</name>
</gene>
<keyword evidence="3" id="KW-0032">Aminotransferase</keyword>
<dbReference type="SMART" id="SM00345">
    <property type="entry name" value="HTH_GNTR"/>
    <property type="match status" value="1"/>
</dbReference>
<dbReference type="RefSeq" id="WP_044824445.1">
    <property type="nucleotide sequence ID" value="NZ_CP009687.1"/>
</dbReference>
<dbReference type="InterPro" id="IPR015424">
    <property type="entry name" value="PyrdxlP-dep_Trfase"/>
</dbReference>
<evidence type="ECO:0000256" key="7">
    <source>
        <dbReference type="ARBA" id="ARBA00023125"/>
    </source>
</evidence>
<evidence type="ECO:0000313" key="10">
    <source>
        <dbReference type="EMBL" id="AKL96525.1"/>
    </source>
</evidence>
<comment type="similarity">
    <text evidence="2">In the C-terminal section; belongs to the class-I pyridoxal-phosphate-dependent aminotransferase family.</text>
</comment>
<dbReference type="InterPro" id="IPR004839">
    <property type="entry name" value="Aminotransferase_I/II_large"/>
</dbReference>
<evidence type="ECO:0000256" key="5">
    <source>
        <dbReference type="ARBA" id="ARBA00022898"/>
    </source>
</evidence>
<evidence type="ECO:0000256" key="6">
    <source>
        <dbReference type="ARBA" id="ARBA00023015"/>
    </source>
</evidence>
<dbReference type="InterPro" id="IPR000524">
    <property type="entry name" value="Tscrpt_reg_HTH_GntR"/>
</dbReference>
<dbReference type="CDD" id="cd00609">
    <property type="entry name" value="AAT_like"/>
    <property type="match status" value="1"/>
</dbReference>
<dbReference type="InterPro" id="IPR051446">
    <property type="entry name" value="HTH_trans_reg/aminotransferase"/>
</dbReference>
<dbReference type="PROSITE" id="PS50949">
    <property type="entry name" value="HTH_GNTR"/>
    <property type="match status" value="1"/>
</dbReference>
<sequence>MGNKISTVINFDWKPDRKNQLPLSKQIVNYITERISRGDWLIGQKLPSQRDLAKTLNVNRSTIIEALSELNSLGIIEGNFGGGTTITNNTWSLLFSAATPNWKSYIESGIHKANFPTIQAINKLEFEENIIRLSTGEMSPDLFPHEMMKKVLGKIPSRAFSLNYIEPLGLLELRKALSNYLKSFELDVTPSQILIVSGSLQALQLVSISILRPNSTVFIEEPSYVKSLHVFESTGMQMKDVPMDENGLIPWMINKSNIKNDTSILYTIPTFHNPTGLTMSLNRRLEVLRWCKSNQLPIIEDDAYRELWFDELPPVPLKAHDSTGNVLYLGSVSKSLAPGLRIGWVAGPEPVVERLGDIKMQTDYGASSLSQWALTEWIESGLYEEHLKSFRTQLINRRNFVLSFLDQYFADLASWNVPKGGYYIWLKLNLSISTEKLFELAINENILINPGNLYSFTKNPYLRISYSYASLDDLAVGLKRLSEIIRSL</sequence>
<dbReference type="PRINTS" id="PR00035">
    <property type="entry name" value="HTHGNTR"/>
</dbReference>